<comment type="caution">
    <text evidence="5">The sequence shown here is derived from an EMBL/GenBank/DDBJ whole genome shotgun (WGS) entry which is preliminary data.</text>
</comment>
<evidence type="ECO:0000313" key="4">
    <source>
        <dbReference type="EMBL" id="PXX20441.1"/>
    </source>
</evidence>
<keyword evidence="7" id="KW-1185">Reference proteome</keyword>
<dbReference type="Proteomes" id="UP000183529">
    <property type="component" value="Unassembled WGS sequence"/>
</dbReference>
<keyword evidence="3" id="KW-0663">Pyridoxal phosphate</keyword>
<reference evidence="4 7" key="2">
    <citation type="submission" date="2018-05" db="EMBL/GenBank/DDBJ databases">
        <title>Genomic Encyclopedia of Type Strains, Phase IV (KMG-V): Genome sequencing to study the core and pangenomes of soil and plant-associated prokaryotes.</title>
        <authorList>
            <person name="Whitman W."/>
        </authorList>
    </citation>
    <scope>NUCLEOTIDE SEQUENCE [LARGE SCALE GENOMIC DNA]</scope>
    <source>
        <strain evidence="4 7">SIr-6563</strain>
    </source>
</reference>
<proteinExistence type="inferred from homology"/>
<dbReference type="InterPro" id="IPR043132">
    <property type="entry name" value="BCAT-like_C"/>
</dbReference>
<evidence type="ECO:0000256" key="2">
    <source>
        <dbReference type="ARBA" id="ARBA00009320"/>
    </source>
</evidence>
<dbReference type="InterPro" id="IPR050571">
    <property type="entry name" value="Class-IV_PLP-Dep_Aminotrnsfr"/>
</dbReference>
<evidence type="ECO:0000313" key="6">
    <source>
        <dbReference type="Proteomes" id="UP000183529"/>
    </source>
</evidence>
<dbReference type="InterPro" id="IPR001544">
    <property type="entry name" value="Aminotrans_IV"/>
</dbReference>
<dbReference type="AlphaFoldDB" id="A0AAQ1JS71"/>
<dbReference type="CDD" id="cd01558">
    <property type="entry name" value="D-AAT_like"/>
    <property type="match status" value="1"/>
</dbReference>
<dbReference type="SUPFAM" id="SSF56752">
    <property type="entry name" value="D-aminoacid aminotransferase-like PLP-dependent enzymes"/>
    <property type="match status" value="1"/>
</dbReference>
<dbReference type="RefSeq" id="WP_080180581.1">
    <property type="nucleotide sequence ID" value="NZ_CADFGN010000002.1"/>
</dbReference>
<gene>
    <name evidence="4" type="ORF">C7400_101168</name>
    <name evidence="5" type="ORF">SAMN05216550_10250</name>
</gene>
<dbReference type="InterPro" id="IPR036038">
    <property type="entry name" value="Aminotransferase-like"/>
</dbReference>
<dbReference type="Gene3D" id="3.30.470.10">
    <property type="match status" value="1"/>
</dbReference>
<dbReference type="Pfam" id="PF01063">
    <property type="entry name" value="Aminotran_4"/>
    <property type="match status" value="1"/>
</dbReference>
<organism evidence="5 6">
    <name type="scientific">Paraburkholderia tropica</name>
    <dbReference type="NCBI Taxonomy" id="92647"/>
    <lineage>
        <taxon>Bacteria</taxon>
        <taxon>Pseudomonadati</taxon>
        <taxon>Pseudomonadota</taxon>
        <taxon>Betaproteobacteria</taxon>
        <taxon>Burkholderiales</taxon>
        <taxon>Burkholderiaceae</taxon>
        <taxon>Paraburkholderia</taxon>
    </lineage>
</organism>
<dbReference type="GO" id="GO:0003824">
    <property type="term" value="F:catalytic activity"/>
    <property type="evidence" value="ECO:0007669"/>
    <property type="project" value="InterPro"/>
</dbReference>
<dbReference type="InterPro" id="IPR043131">
    <property type="entry name" value="BCAT-like_N"/>
</dbReference>
<evidence type="ECO:0000256" key="1">
    <source>
        <dbReference type="ARBA" id="ARBA00001933"/>
    </source>
</evidence>
<dbReference type="EMBL" id="FNZM01000002">
    <property type="protein sequence ID" value="SEJ00207.1"/>
    <property type="molecule type" value="Genomic_DNA"/>
</dbReference>
<dbReference type="GO" id="GO:0005829">
    <property type="term" value="C:cytosol"/>
    <property type="evidence" value="ECO:0007669"/>
    <property type="project" value="TreeGrafter"/>
</dbReference>
<dbReference type="PANTHER" id="PTHR42743">
    <property type="entry name" value="AMINO-ACID AMINOTRANSFERASE"/>
    <property type="match status" value="1"/>
</dbReference>
<dbReference type="Proteomes" id="UP000247515">
    <property type="component" value="Unassembled WGS sequence"/>
</dbReference>
<dbReference type="GO" id="GO:0008652">
    <property type="term" value="P:amino acid biosynthetic process"/>
    <property type="evidence" value="ECO:0007669"/>
    <property type="project" value="UniProtKB-ARBA"/>
</dbReference>
<evidence type="ECO:0000313" key="5">
    <source>
        <dbReference type="EMBL" id="SEJ00207.1"/>
    </source>
</evidence>
<dbReference type="Gene3D" id="3.20.10.10">
    <property type="entry name" value="D-amino Acid Aminotransferase, subunit A, domain 2"/>
    <property type="match status" value="1"/>
</dbReference>
<sequence>MAGHTSTSAPQAPADLDALDAHDELDEHDHDDEHDGEPVVWLNGAFTPISEARVPVLDRGFIFGDGIYEVVPVYALEVEGVEADEDGAAPLVRVPFRLTQHLARLARSLEKIGIANPFSESGWRALIARVIDANEQAGALAPDAHANVYVQVTRGVAKRAHAFPAASVPPTVFVMVNPLVMPGDASRANGVACVTAEDRRWLHCDIKATSLLGNVLMAQHAAEHGVFETIQLRDGWVTEASSSNVWIAKDGALYAPPRSHKILEGIRYGLVEELAQECGLRFEAREIDEAALRGADEVLVTSATKEVLAVVTIDGQAVGDGKPGPVYAAIYAAYQRAKARAAREVYEAASLAQSHAEAAASLQEVDNK</sequence>
<comment type="cofactor">
    <cofactor evidence="1">
        <name>pyridoxal 5'-phosphate</name>
        <dbReference type="ChEBI" id="CHEBI:597326"/>
    </cofactor>
</comment>
<evidence type="ECO:0000313" key="7">
    <source>
        <dbReference type="Proteomes" id="UP000247515"/>
    </source>
</evidence>
<protein>
    <submittedName>
        <fullName evidence="5">D-alanine transaminase</fullName>
    </submittedName>
</protein>
<evidence type="ECO:0000256" key="3">
    <source>
        <dbReference type="ARBA" id="ARBA00022898"/>
    </source>
</evidence>
<dbReference type="GO" id="GO:0046394">
    <property type="term" value="P:carboxylic acid biosynthetic process"/>
    <property type="evidence" value="ECO:0007669"/>
    <property type="project" value="UniProtKB-ARBA"/>
</dbReference>
<dbReference type="PANTHER" id="PTHR42743:SF10">
    <property type="entry name" value="D-ALANINE AMINOTRANSFERASE"/>
    <property type="match status" value="1"/>
</dbReference>
<accession>A0AAQ1JS71</accession>
<dbReference type="EMBL" id="QJJV01000001">
    <property type="protein sequence ID" value="PXX20441.1"/>
    <property type="molecule type" value="Genomic_DNA"/>
</dbReference>
<reference evidence="5 6" key="1">
    <citation type="submission" date="2016-10" db="EMBL/GenBank/DDBJ databases">
        <authorList>
            <person name="Varghese N."/>
            <person name="Submissions S."/>
        </authorList>
    </citation>
    <scope>NUCLEOTIDE SEQUENCE [LARGE SCALE GENOMIC DNA]</scope>
    <source>
        <strain evidence="5 6">LMG 22274</strain>
    </source>
</reference>
<dbReference type="FunFam" id="3.20.10.10:FF:000002">
    <property type="entry name" value="D-alanine aminotransferase"/>
    <property type="match status" value="1"/>
</dbReference>
<name>A0AAQ1JS71_9BURK</name>
<comment type="similarity">
    <text evidence="2">Belongs to the class-IV pyridoxal-phosphate-dependent aminotransferase family.</text>
</comment>